<accession>A0AAD7CF14</accession>
<protein>
    <submittedName>
        <fullName evidence="2">Uncharacterized protein</fullName>
    </submittedName>
</protein>
<sequence>MPGARTPGGDESLAVLIFVLLAQTFFFAVHTVLFPLSTRALLKSKKFPNKRALLFVIIFMYLLSAAFWGFSIAVVVDGVRSTITMTSPIRDGITSLSSLFTAIVLINYVLVDGVIILRAWKICQPKLRKFLWISVVLLVATAVVVLLMVGFRASAFMNGRRIGRHDFGDNNNVHSCTGVTILQVLALALSFATNLRSIRVAFRQEGSQWEQIFVHAIDSGVPYCFSSLTILLAPFITLPAGPLADIWIPINVQLASVYPTLLILLLNIKYCKPQIEPKFVRFQISSPLITKPKPSQLSRFSDDSFA</sequence>
<evidence type="ECO:0000256" key="1">
    <source>
        <dbReference type="SAM" id="Phobius"/>
    </source>
</evidence>
<organism evidence="2 3">
    <name type="scientific">Roridomyces roridus</name>
    <dbReference type="NCBI Taxonomy" id="1738132"/>
    <lineage>
        <taxon>Eukaryota</taxon>
        <taxon>Fungi</taxon>
        <taxon>Dikarya</taxon>
        <taxon>Basidiomycota</taxon>
        <taxon>Agaricomycotina</taxon>
        <taxon>Agaricomycetes</taxon>
        <taxon>Agaricomycetidae</taxon>
        <taxon>Agaricales</taxon>
        <taxon>Marasmiineae</taxon>
        <taxon>Mycenaceae</taxon>
        <taxon>Roridomyces</taxon>
    </lineage>
</organism>
<feature type="transmembrane region" description="Helical" evidence="1">
    <location>
        <begin position="12"/>
        <end position="33"/>
    </location>
</feature>
<name>A0AAD7CF14_9AGAR</name>
<gene>
    <name evidence="2" type="ORF">FB45DRAFT_892040</name>
</gene>
<evidence type="ECO:0000313" key="2">
    <source>
        <dbReference type="EMBL" id="KAJ7647003.1"/>
    </source>
</evidence>
<feature type="transmembrane region" description="Helical" evidence="1">
    <location>
        <begin position="130"/>
        <end position="151"/>
    </location>
</feature>
<dbReference type="AlphaFoldDB" id="A0AAD7CF14"/>
<evidence type="ECO:0000313" key="3">
    <source>
        <dbReference type="Proteomes" id="UP001221142"/>
    </source>
</evidence>
<keyword evidence="1" id="KW-0812">Transmembrane</keyword>
<proteinExistence type="predicted"/>
<keyword evidence="1" id="KW-1133">Transmembrane helix</keyword>
<feature type="transmembrane region" description="Helical" evidence="1">
    <location>
        <begin position="212"/>
        <end position="236"/>
    </location>
</feature>
<dbReference type="Proteomes" id="UP001221142">
    <property type="component" value="Unassembled WGS sequence"/>
</dbReference>
<keyword evidence="3" id="KW-1185">Reference proteome</keyword>
<feature type="transmembrane region" description="Helical" evidence="1">
    <location>
        <begin position="248"/>
        <end position="268"/>
    </location>
</feature>
<dbReference type="EMBL" id="JARKIF010000002">
    <property type="protein sequence ID" value="KAJ7647003.1"/>
    <property type="molecule type" value="Genomic_DNA"/>
</dbReference>
<feature type="transmembrane region" description="Helical" evidence="1">
    <location>
        <begin position="96"/>
        <end position="118"/>
    </location>
</feature>
<keyword evidence="1" id="KW-0472">Membrane</keyword>
<feature type="transmembrane region" description="Helical" evidence="1">
    <location>
        <begin position="53"/>
        <end position="76"/>
    </location>
</feature>
<feature type="transmembrane region" description="Helical" evidence="1">
    <location>
        <begin position="171"/>
        <end position="192"/>
    </location>
</feature>
<comment type="caution">
    <text evidence="2">The sequence shown here is derived from an EMBL/GenBank/DDBJ whole genome shotgun (WGS) entry which is preliminary data.</text>
</comment>
<reference evidence="2" key="1">
    <citation type="submission" date="2023-03" db="EMBL/GenBank/DDBJ databases">
        <title>Massive genome expansion in bonnet fungi (Mycena s.s.) driven by repeated elements and novel gene families across ecological guilds.</title>
        <authorList>
            <consortium name="Lawrence Berkeley National Laboratory"/>
            <person name="Harder C.B."/>
            <person name="Miyauchi S."/>
            <person name="Viragh M."/>
            <person name="Kuo A."/>
            <person name="Thoen E."/>
            <person name="Andreopoulos B."/>
            <person name="Lu D."/>
            <person name="Skrede I."/>
            <person name="Drula E."/>
            <person name="Henrissat B."/>
            <person name="Morin E."/>
            <person name="Kohler A."/>
            <person name="Barry K."/>
            <person name="LaButti K."/>
            <person name="Morin E."/>
            <person name="Salamov A."/>
            <person name="Lipzen A."/>
            <person name="Mereny Z."/>
            <person name="Hegedus B."/>
            <person name="Baldrian P."/>
            <person name="Stursova M."/>
            <person name="Weitz H."/>
            <person name="Taylor A."/>
            <person name="Grigoriev I.V."/>
            <person name="Nagy L.G."/>
            <person name="Martin F."/>
            <person name="Kauserud H."/>
        </authorList>
    </citation>
    <scope>NUCLEOTIDE SEQUENCE</scope>
    <source>
        <strain evidence="2">9284</strain>
    </source>
</reference>